<evidence type="ECO:0000256" key="1">
    <source>
        <dbReference type="SAM" id="MobiDB-lite"/>
    </source>
</evidence>
<feature type="region of interest" description="Disordered" evidence="1">
    <location>
        <begin position="156"/>
        <end position="180"/>
    </location>
</feature>
<reference evidence="3" key="1">
    <citation type="journal article" date="2021" name="Front. Microbiol.">
        <title>Comprehensive Comparative Genomics and Phenotyping of Methylobacterium Species.</title>
        <authorList>
            <person name="Alessa O."/>
            <person name="Ogura Y."/>
            <person name="Fujitani Y."/>
            <person name="Takami H."/>
            <person name="Hayashi T."/>
            <person name="Sahin N."/>
            <person name="Tani A."/>
        </authorList>
    </citation>
    <scope>NUCLEOTIDE SEQUENCE</scope>
    <source>
        <strain evidence="3">DSM 23674</strain>
    </source>
</reference>
<evidence type="ECO:0000256" key="2">
    <source>
        <dbReference type="SAM" id="SignalP"/>
    </source>
</evidence>
<evidence type="ECO:0000313" key="3">
    <source>
        <dbReference type="EMBL" id="GJE54899.1"/>
    </source>
</evidence>
<feature type="compositionally biased region" description="Basic and acidic residues" evidence="1">
    <location>
        <begin position="170"/>
        <end position="180"/>
    </location>
</feature>
<comment type="caution">
    <text evidence="3">The sequence shown here is derived from an EMBL/GenBank/DDBJ whole genome shotgun (WGS) entry which is preliminary data.</text>
</comment>
<feature type="chain" id="PRO_5047522054" description="Threonyl-trna synthetase" evidence="2">
    <location>
        <begin position="21"/>
        <end position="180"/>
    </location>
</feature>
<accession>A0ABQ4THN9</accession>
<keyword evidence="2" id="KW-0732">Signal</keyword>
<keyword evidence="4" id="KW-1185">Reference proteome</keyword>
<evidence type="ECO:0000313" key="4">
    <source>
        <dbReference type="Proteomes" id="UP001055101"/>
    </source>
</evidence>
<gene>
    <name evidence="3" type="ORF">EKPJFOCH_1384</name>
</gene>
<dbReference type="Proteomes" id="UP001055101">
    <property type="component" value="Unassembled WGS sequence"/>
</dbReference>
<protein>
    <recommendedName>
        <fullName evidence="5">Threonyl-trna synthetase</fullName>
    </recommendedName>
</protein>
<dbReference type="EMBL" id="BPRA01000006">
    <property type="protein sequence ID" value="GJE54899.1"/>
    <property type="molecule type" value="Genomic_DNA"/>
</dbReference>
<feature type="signal peptide" evidence="2">
    <location>
        <begin position="1"/>
        <end position="20"/>
    </location>
</feature>
<organism evidence="3 4">
    <name type="scientific">Methylobacterium thuringiense</name>
    <dbReference type="NCBI Taxonomy" id="1003091"/>
    <lineage>
        <taxon>Bacteria</taxon>
        <taxon>Pseudomonadati</taxon>
        <taxon>Pseudomonadota</taxon>
        <taxon>Alphaproteobacteria</taxon>
        <taxon>Hyphomicrobiales</taxon>
        <taxon>Methylobacteriaceae</taxon>
        <taxon>Methylobacterium</taxon>
    </lineage>
</organism>
<name>A0ABQ4THN9_9HYPH</name>
<reference evidence="3" key="2">
    <citation type="submission" date="2021-08" db="EMBL/GenBank/DDBJ databases">
        <authorList>
            <person name="Tani A."/>
            <person name="Ola A."/>
            <person name="Ogura Y."/>
            <person name="Katsura K."/>
            <person name="Hayashi T."/>
        </authorList>
    </citation>
    <scope>NUCLEOTIDE SEQUENCE</scope>
    <source>
        <strain evidence="3">DSM 23674</strain>
    </source>
</reference>
<proteinExistence type="predicted"/>
<evidence type="ECO:0008006" key="5">
    <source>
        <dbReference type="Google" id="ProtNLM"/>
    </source>
</evidence>
<sequence>MDARVFGPLLLSAWATAAAAQEAPFGLAWGPVTDVPRPSMVDREANVTALTYLHDKPIASGADTDRVILEVCRDEGLQQVVWLSRPLSAAELPARYDAILREGTRRNGPPRSDTRSETVAWPNGRTLLAVGKPGPGSSRLVMLSRGERYDACSRAHASTTGHPANVHAGRLIDGEDGDQR</sequence>
<dbReference type="RefSeq" id="WP_238231270.1">
    <property type="nucleotide sequence ID" value="NZ_BPRA01000006.1"/>
</dbReference>